<dbReference type="AlphaFoldDB" id="F0WLD5"/>
<evidence type="ECO:0000313" key="8">
    <source>
        <dbReference type="EMBL" id="CCA22098.1"/>
    </source>
</evidence>
<dbReference type="PANTHER" id="PTHR31585">
    <property type="entry name" value="FOLATE-BIOPTERIN TRANSPORTER 1, CHLOROPLASTIC"/>
    <property type="match status" value="1"/>
</dbReference>
<reference evidence="8" key="2">
    <citation type="submission" date="2011-02" db="EMBL/GenBank/DDBJ databases">
        <authorList>
            <person name="MacLean D."/>
        </authorList>
    </citation>
    <scope>NUCLEOTIDE SEQUENCE</scope>
</reference>
<dbReference type="EMBL" id="FR824188">
    <property type="protein sequence ID" value="CCA22098.1"/>
    <property type="molecule type" value="Genomic_DNA"/>
</dbReference>
<sequence>MRSVSLIESTRHNAIWSNKPPSTSMTVIYSIADLCGLLVQYAAIGFVDSVLPATIYPFLQNYLNAEGSTVLTARVLVKLPWAFKVFYEMLSDCFPLFGYRHRPYIAIGWIICLVGLVIMSSIPIQGPYYSVAEYRRVRPEHYTPEIVSTFNREASTQATKFVLLMMICAFGYLLVDVCADGLMVKIAQREPEERRGKSQALVYTTRIIFGMIGIALVGFGLNSEDYGGTFDFSIGFSELMQIVAILLCPVLPLTWFLIQEACSSIVSCVHDEPMEADSNSGRLSSRLSPIFLGNIRQYHMYSFHANSFDYANVEPINEKVFEVVGSLIFAISISSTLNYGLQWDWRKIIMITMLSSIGIDMVPTLLTIWNLVRNQWFWLGMPIVLSFPQGISFIISAFVSVELAEPSNEAAVYRLMTTVNNISVPFGASLTKLIDKQWDLSNERIKTDTLAVRLDITKAYMLMYMMSAF</sequence>
<dbReference type="Pfam" id="PF03092">
    <property type="entry name" value="BT1"/>
    <property type="match status" value="1"/>
</dbReference>
<feature type="transmembrane region" description="Helical" evidence="7">
    <location>
        <begin position="200"/>
        <end position="219"/>
    </location>
</feature>
<protein>
    <submittedName>
        <fullName evidence="8">Transmembrane protein putative</fullName>
    </submittedName>
</protein>
<keyword evidence="3" id="KW-0813">Transport</keyword>
<evidence type="ECO:0000256" key="5">
    <source>
        <dbReference type="ARBA" id="ARBA00022989"/>
    </source>
</evidence>
<evidence type="ECO:0000256" key="4">
    <source>
        <dbReference type="ARBA" id="ARBA00022692"/>
    </source>
</evidence>
<dbReference type="GO" id="GO:0016020">
    <property type="term" value="C:membrane"/>
    <property type="evidence" value="ECO:0007669"/>
    <property type="project" value="UniProtKB-SubCell"/>
</dbReference>
<evidence type="ECO:0000256" key="1">
    <source>
        <dbReference type="ARBA" id="ARBA00004141"/>
    </source>
</evidence>
<dbReference type="InterPro" id="IPR036259">
    <property type="entry name" value="MFS_trans_sf"/>
</dbReference>
<feature type="transmembrane region" description="Helical" evidence="7">
    <location>
        <begin position="104"/>
        <end position="124"/>
    </location>
</feature>
<gene>
    <name evidence="8" type="primary">AlNc14C143G7323</name>
    <name evidence="8" type="ORF">ALNC14_082410</name>
</gene>
<feature type="transmembrane region" description="Helical" evidence="7">
    <location>
        <begin position="161"/>
        <end position="179"/>
    </location>
</feature>
<keyword evidence="5 7" id="KW-1133">Transmembrane helix</keyword>
<dbReference type="PANTHER" id="PTHR31585:SF5">
    <property type="entry name" value="RNA-BINDING S4 DOMAIN-CONTAINING PROTEIN"/>
    <property type="match status" value="1"/>
</dbReference>
<feature type="transmembrane region" description="Helical" evidence="7">
    <location>
        <begin position="239"/>
        <end position="258"/>
    </location>
</feature>
<reference evidence="8" key="1">
    <citation type="journal article" date="2011" name="PLoS Biol.">
        <title>Gene gain and loss during evolution of obligate parasitism in the white rust pathogen of Arabidopsis thaliana.</title>
        <authorList>
            <person name="Kemen E."/>
            <person name="Gardiner A."/>
            <person name="Schultz-Larsen T."/>
            <person name="Kemen A.C."/>
            <person name="Balmuth A.L."/>
            <person name="Robert-Seilaniantz A."/>
            <person name="Bailey K."/>
            <person name="Holub E."/>
            <person name="Studholme D.J."/>
            <person name="Maclean D."/>
            <person name="Jones J.D."/>
        </authorList>
    </citation>
    <scope>NUCLEOTIDE SEQUENCE</scope>
</reference>
<dbReference type="SUPFAM" id="SSF103473">
    <property type="entry name" value="MFS general substrate transporter"/>
    <property type="match status" value="1"/>
</dbReference>
<evidence type="ECO:0000256" key="2">
    <source>
        <dbReference type="ARBA" id="ARBA00007015"/>
    </source>
</evidence>
<comment type="subcellular location">
    <subcellularLocation>
        <location evidence="1">Membrane</location>
        <topology evidence="1">Multi-pass membrane protein</topology>
    </subcellularLocation>
</comment>
<proteinExistence type="inferred from homology"/>
<name>F0WLD5_9STRA</name>
<accession>F0WLD5</accession>
<dbReference type="InterPro" id="IPR039309">
    <property type="entry name" value="BT1"/>
</dbReference>
<keyword evidence="4 7" id="KW-0812">Transmembrane</keyword>
<organism evidence="8">
    <name type="scientific">Albugo laibachii Nc14</name>
    <dbReference type="NCBI Taxonomy" id="890382"/>
    <lineage>
        <taxon>Eukaryota</taxon>
        <taxon>Sar</taxon>
        <taxon>Stramenopiles</taxon>
        <taxon>Oomycota</taxon>
        <taxon>Peronosporomycetes</taxon>
        <taxon>Albuginales</taxon>
        <taxon>Albuginaceae</taxon>
        <taxon>Albugo</taxon>
    </lineage>
</organism>
<dbReference type="Gene3D" id="1.20.1250.20">
    <property type="entry name" value="MFS general substrate transporter like domains"/>
    <property type="match status" value="1"/>
</dbReference>
<dbReference type="HOGENOM" id="CLU_018801_5_0_1"/>
<feature type="transmembrane region" description="Helical" evidence="7">
    <location>
        <begin position="376"/>
        <end position="399"/>
    </location>
</feature>
<evidence type="ECO:0000256" key="3">
    <source>
        <dbReference type="ARBA" id="ARBA00022448"/>
    </source>
</evidence>
<evidence type="ECO:0000256" key="6">
    <source>
        <dbReference type="ARBA" id="ARBA00023136"/>
    </source>
</evidence>
<keyword evidence="6 7" id="KW-0472">Membrane</keyword>
<comment type="similarity">
    <text evidence="2">Belongs to the major facilitator superfamily. Folate-biopterin transporter (TC 2.A.71) family.</text>
</comment>
<evidence type="ECO:0000256" key="7">
    <source>
        <dbReference type="SAM" id="Phobius"/>
    </source>
</evidence>
<feature type="transmembrane region" description="Helical" evidence="7">
    <location>
        <begin position="348"/>
        <end position="369"/>
    </location>
</feature>
<feature type="transmembrane region" description="Helical" evidence="7">
    <location>
        <begin position="320"/>
        <end position="342"/>
    </location>
</feature>